<sequence>MLRCFLALASLWTGITLLAQDAPTPAPAPVEAPPSTEPLPGFYQEATVETARTSIYIGAVTLKMPPFERDGAAYASTYSAKVFPFFFYNEAGSLSINLTDEELRQLAAGERVYFKGEAFNEEGEPRRVEGHADPTDERSGQIKVRVWVSKNIELIFNTTYRFTGEETASDADSA</sequence>
<name>A0ABZ1CE35_9BACT</name>
<keyword evidence="1" id="KW-0732">Signal</keyword>
<accession>A0ABZ1CE35</accession>
<evidence type="ECO:0000256" key="1">
    <source>
        <dbReference type="SAM" id="SignalP"/>
    </source>
</evidence>
<protein>
    <recommendedName>
        <fullName evidence="4">DUF5666 domain-containing protein</fullName>
    </recommendedName>
</protein>
<dbReference type="Proteomes" id="UP000738431">
    <property type="component" value="Chromosome"/>
</dbReference>
<keyword evidence="3" id="KW-1185">Reference proteome</keyword>
<evidence type="ECO:0000313" key="3">
    <source>
        <dbReference type="Proteomes" id="UP000738431"/>
    </source>
</evidence>
<evidence type="ECO:0008006" key="4">
    <source>
        <dbReference type="Google" id="ProtNLM"/>
    </source>
</evidence>
<dbReference type="EMBL" id="CP139781">
    <property type="protein sequence ID" value="WRQ89498.1"/>
    <property type="molecule type" value="Genomic_DNA"/>
</dbReference>
<evidence type="ECO:0000313" key="2">
    <source>
        <dbReference type="EMBL" id="WRQ89498.1"/>
    </source>
</evidence>
<proteinExistence type="predicted"/>
<dbReference type="RefSeq" id="WP_221029814.1">
    <property type="nucleotide sequence ID" value="NZ_CP139781.1"/>
</dbReference>
<gene>
    <name evidence="2" type="ORF">K1X11_008755</name>
</gene>
<feature type="signal peptide" evidence="1">
    <location>
        <begin position="1"/>
        <end position="19"/>
    </location>
</feature>
<feature type="chain" id="PRO_5045112749" description="DUF5666 domain-containing protein" evidence="1">
    <location>
        <begin position="20"/>
        <end position="174"/>
    </location>
</feature>
<reference evidence="2 3" key="1">
    <citation type="submission" date="2021-08" db="EMBL/GenBank/DDBJ databases">
        <authorList>
            <person name="Zhang D."/>
            <person name="Zhang A."/>
            <person name="Wang L."/>
        </authorList>
    </citation>
    <scope>NUCLEOTIDE SEQUENCE [LARGE SCALE GENOMIC DNA]</scope>
    <source>
        <strain evidence="2 3">WL0086</strain>
    </source>
</reference>
<organism evidence="2 3">
    <name type="scientific">Actomonas aquatica</name>
    <dbReference type="NCBI Taxonomy" id="2866162"/>
    <lineage>
        <taxon>Bacteria</taxon>
        <taxon>Pseudomonadati</taxon>
        <taxon>Verrucomicrobiota</taxon>
        <taxon>Opitutia</taxon>
        <taxon>Opitutales</taxon>
        <taxon>Opitutaceae</taxon>
        <taxon>Actomonas</taxon>
    </lineage>
</organism>
<reference evidence="2 3" key="2">
    <citation type="submission" date="2023-12" db="EMBL/GenBank/DDBJ databases">
        <title>Description of an unclassified Opitutus bacterium of Verrucomicrobiota.</title>
        <authorList>
            <person name="Zhang D.-F."/>
        </authorList>
    </citation>
    <scope>NUCLEOTIDE SEQUENCE [LARGE SCALE GENOMIC DNA]</scope>
    <source>
        <strain evidence="2 3">WL0086</strain>
    </source>
</reference>